<dbReference type="InterPro" id="IPR006113">
    <property type="entry name" value="6PGDH_Gnd/GntZ"/>
</dbReference>
<reference evidence="13 14" key="1">
    <citation type="submission" date="2022-06" db="EMBL/GenBank/DDBJ databases">
        <authorList>
            <person name="Xuan X."/>
        </authorList>
    </citation>
    <scope>NUCLEOTIDE SEQUENCE [LARGE SCALE GENOMIC DNA]</scope>
    <source>
        <strain evidence="13 14">2V75</strain>
    </source>
</reference>
<dbReference type="PRINTS" id="PR00076">
    <property type="entry name" value="6PGDHDRGNASE"/>
</dbReference>
<evidence type="ECO:0000256" key="11">
    <source>
        <dbReference type="RuleBase" id="RU000485"/>
    </source>
</evidence>
<dbReference type="Gene3D" id="1.20.5.320">
    <property type="entry name" value="6-Phosphogluconate Dehydrogenase, domain 3"/>
    <property type="match status" value="1"/>
</dbReference>
<keyword evidence="8 10" id="KW-0570">Pentose shunt</keyword>
<dbReference type="EMBL" id="JAMXIB010000017">
    <property type="protein sequence ID" value="MCO5726008.1"/>
    <property type="molecule type" value="Genomic_DNA"/>
</dbReference>
<feature type="domain" description="6-phosphogluconate dehydrogenase C-terminal" evidence="12">
    <location>
        <begin position="187"/>
        <end position="475"/>
    </location>
</feature>
<evidence type="ECO:0000256" key="10">
    <source>
        <dbReference type="PIRNR" id="PIRNR000109"/>
    </source>
</evidence>
<keyword evidence="10 11" id="KW-0521">NADP</keyword>
<dbReference type="InterPro" id="IPR008927">
    <property type="entry name" value="6-PGluconate_DH-like_C_sf"/>
</dbReference>
<dbReference type="Pfam" id="PF03446">
    <property type="entry name" value="NAD_binding_2"/>
    <property type="match status" value="1"/>
</dbReference>
<protein>
    <recommendedName>
        <fullName evidence="5 10">6-phosphogluconate dehydrogenase, decarboxylating</fullName>
        <ecNumber evidence="4 10">1.1.1.44</ecNumber>
    </recommendedName>
</protein>
<dbReference type="InterPro" id="IPR013328">
    <property type="entry name" value="6PGD_dom2"/>
</dbReference>
<evidence type="ECO:0000256" key="7">
    <source>
        <dbReference type="ARBA" id="ARBA00023064"/>
    </source>
</evidence>
<dbReference type="PIRSF" id="PIRSF000109">
    <property type="entry name" value="6PGD"/>
    <property type="match status" value="1"/>
</dbReference>
<comment type="caution">
    <text evidence="13">The sequence shown here is derived from an EMBL/GenBank/DDBJ whole genome shotgun (WGS) entry which is preliminary data.</text>
</comment>
<gene>
    <name evidence="13" type="primary">gndA</name>
    <name evidence="13" type="ORF">NG653_14180</name>
</gene>
<evidence type="ECO:0000256" key="9">
    <source>
        <dbReference type="ARBA" id="ARBA00048640"/>
    </source>
</evidence>
<dbReference type="InterPro" id="IPR036291">
    <property type="entry name" value="NAD(P)-bd_dom_sf"/>
</dbReference>
<dbReference type="GO" id="GO:0004616">
    <property type="term" value="F:phosphogluconate dehydrogenase (decarboxylating) activity"/>
    <property type="evidence" value="ECO:0007669"/>
    <property type="project" value="UniProtKB-EC"/>
</dbReference>
<dbReference type="NCBIfam" id="TIGR00873">
    <property type="entry name" value="gnd"/>
    <property type="match status" value="1"/>
</dbReference>
<sequence>MDTHTPPREPFFEFGLIGLGVMGRNFILNVAENGFRALGYDLDPEKAGALEQEGQQVGQVAATTDLSEFVQRLERPRKIMLLVPAGAVVDQVLDQLLQVLEPGDIVVDGGNSYFTDTDRREARLREAGLHYFGAGVSGGAEGARRGPSIMPGGAPGVYEALRPVFEAVAAKFRGEPCVAYLGPGSAGNYVKMVHNGIEYGLMQLTAECYQVLTALGGFSNRDLSKLFHRWNQGRLQSFLVEITAEIFQQPDPLGDGDLIDRILDKARQKGTGKWTSQNAMDLGIPVPTIDIAVTTRAISALKPARQQGEGQYPKPEPQTVPADLLETDCEAALYFGFLMTYAQGLHQLSAASAEYGYGLNLATVARIWRAGCIIRAAALDAISGAYEEDPGLENLLLSKRFVPEIIACLPAARALLVRAIAQGIPMPALSASLSYFDAMTTARLPMNLVQAQRDYFGSHTYERTDREGAFHTHWKKT</sequence>
<evidence type="ECO:0000256" key="5">
    <source>
        <dbReference type="ARBA" id="ARBA00018193"/>
    </source>
</evidence>
<comment type="catalytic activity">
    <reaction evidence="9 10 11">
        <text>6-phospho-D-gluconate + NADP(+) = D-ribulose 5-phosphate + CO2 + NADPH</text>
        <dbReference type="Rhea" id="RHEA:10116"/>
        <dbReference type="ChEBI" id="CHEBI:16526"/>
        <dbReference type="ChEBI" id="CHEBI:57783"/>
        <dbReference type="ChEBI" id="CHEBI:58121"/>
        <dbReference type="ChEBI" id="CHEBI:58349"/>
        <dbReference type="ChEBI" id="CHEBI:58759"/>
        <dbReference type="EC" id="1.1.1.44"/>
    </reaction>
</comment>
<dbReference type="EC" id="1.1.1.44" evidence="4 10"/>
<dbReference type="Gene3D" id="1.10.1040.10">
    <property type="entry name" value="N-(1-d-carboxylethyl)-l-norvaline Dehydrogenase, domain 2"/>
    <property type="match status" value="1"/>
</dbReference>
<dbReference type="Gene3D" id="3.40.50.720">
    <property type="entry name" value="NAD(P)-binding Rossmann-like Domain"/>
    <property type="match status" value="1"/>
</dbReference>
<name>A0ABT1B317_9FLAO</name>
<evidence type="ECO:0000313" key="13">
    <source>
        <dbReference type="EMBL" id="MCO5726008.1"/>
    </source>
</evidence>
<evidence type="ECO:0000256" key="4">
    <source>
        <dbReference type="ARBA" id="ARBA00013011"/>
    </source>
</evidence>
<evidence type="ECO:0000256" key="6">
    <source>
        <dbReference type="ARBA" id="ARBA00023002"/>
    </source>
</evidence>
<dbReference type="SUPFAM" id="SSF48179">
    <property type="entry name" value="6-phosphogluconate dehydrogenase C-terminal domain-like"/>
    <property type="match status" value="1"/>
</dbReference>
<evidence type="ECO:0000256" key="8">
    <source>
        <dbReference type="ARBA" id="ARBA00023126"/>
    </source>
</evidence>
<dbReference type="InterPro" id="IPR006114">
    <property type="entry name" value="6PGDH_C"/>
</dbReference>
<dbReference type="NCBIfam" id="NF006765">
    <property type="entry name" value="PRK09287.1"/>
    <property type="match status" value="1"/>
</dbReference>
<dbReference type="PANTHER" id="PTHR11811">
    <property type="entry name" value="6-PHOSPHOGLUCONATE DEHYDROGENASE"/>
    <property type="match status" value="1"/>
</dbReference>
<evidence type="ECO:0000256" key="3">
    <source>
        <dbReference type="ARBA" id="ARBA00008419"/>
    </source>
</evidence>
<organism evidence="13 14">
    <name type="scientific">Robiginitalea marina</name>
    <dbReference type="NCBI Taxonomy" id="2954105"/>
    <lineage>
        <taxon>Bacteria</taxon>
        <taxon>Pseudomonadati</taxon>
        <taxon>Bacteroidota</taxon>
        <taxon>Flavobacteriia</taxon>
        <taxon>Flavobacteriales</taxon>
        <taxon>Flavobacteriaceae</taxon>
        <taxon>Robiginitalea</taxon>
    </lineage>
</organism>
<proteinExistence type="inferred from homology"/>
<dbReference type="SMART" id="SM01350">
    <property type="entry name" value="6PGD"/>
    <property type="match status" value="1"/>
</dbReference>
<evidence type="ECO:0000256" key="2">
    <source>
        <dbReference type="ARBA" id="ARBA00004874"/>
    </source>
</evidence>
<comment type="pathway">
    <text evidence="2 10 11">Carbohydrate degradation; pentose phosphate pathway; D-ribulose 5-phosphate from D-glucose 6-phosphate (oxidative stage): step 3/3.</text>
</comment>
<dbReference type="Pfam" id="PF00393">
    <property type="entry name" value="6PGD"/>
    <property type="match status" value="1"/>
</dbReference>
<keyword evidence="6 10" id="KW-0560">Oxidoreductase</keyword>
<keyword evidence="14" id="KW-1185">Reference proteome</keyword>
<dbReference type="SUPFAM" id="SSF51735">
    <property type="entry name" value="NAD(P)-binding Rossmann-fold domains"/>
    <property type="match status" value="1"/>
</dbReference>
<evidence type="ECO:0000313" key="14">
    <source>
        <dbReference type="Proteomes" id="UP001206312"/>
    </source>
</evidence>
<dbReference type="InterPro" id="IPR006183">
    <property type="entry name" value="Pgluconate_DH"/>
</dbReference>
<evidence type="ECO:0000259" key="12">
    <source>
        <dbReference type="SMART" id="SM01350"/>
    </source>
</evidence>
<comment type="subunit">
    <text evidence="10">Homodimer.</text>
</comment>
<dbReference type="Proteomes" id="UP001206312">
    <property type="component" value="Unassembled WGS sequence"/>
</dbReference>
<dbReference type="InterPro" id="IPR006115">
    <property type="entry name" value="6PGDH_NADP-bd"/>
</dbReference>
<keyword evidence="7 11" id="KW-0311">Gluconate utilization</keyword>
<comment type="similarity">
    <text evidence="3 10 11">Belongs to the 6-phosphogluconate dehydrogenase family.</text>
</comment>
<dbReference type="RefSeq" id="WP_252742380.1">
    <property type="nucleotide sequence ID" value="NZ_JAMXIB010000017.1"/>
</dbReference>
<comment type="function">
    <text evidence="1 10">Catalyzes the oxidative decarboxylation of 6-phosphogluconate to ribulose 5-phosphate and CO(2), with concomitant reduction of NADP to NADPH.</text>
</comment>
<evidence type="ECO:0000256" key="1">
    <source>
        <dbReference type="ARBA" id="ARBA00002526"/>
    </source>
</evidence>
<accession>A0ABT1B317</accession>